<reference evidence="1" key="2">
    <citation type="journal article" date="2023" name="IMA Fungus">
        <title>Comparative genomic study of the Penicillium genus elucidates a diverse pangenome and 15 lateral gene transfer events.</title>
        <authorList>
            <person name="Petersen C."/>
            <person name="Sorensen T."/>
            <person name="Nielsen M.R."/>
            <person name="Sondergaard T.E."/>
            <person name="Sorensen J.L."/>
            <person name="Fitzpatrick D.A."/>
            <person name="Frisvad J.C."/>
            <person name="Nielsen K.L."/>
        </authorList>
    </citation>
    <scope>NUCLEOTIDE SEQUENCE</scope>
    <source>
        <strain evidence="1">IBT 30728</strain>
    </source>
</reference>
<dbReference type="EMBL" id="JAPWDQ010000004">
    <property type="protein sequence ID" value="KAJ5489242.1"/>
    <property type="molecule type" value="Genomic_DNA"/>
</dbReference>
<sequence length="114" mass="12519">MSSSVYANLIAFQASDDGRGFMKGKDNVSTDGMTRILDIPKTQPRRCFRRGHSKAGYPYVETKGQAGQGQRRVMNELYVTFDCTSNIIEAVLLVRQPSASASAIRMVSITLGLI</sequence>
<proteinExistence type="predicted"/>
<keyword evidence="2" id="KW-1185">Reference proteome</keyword>
<accession>A0A9W9XDE6</accession>
<name>A0A9W9XDE6_9EURO</name>
<organism evidence="1 2">
    <name type="scientific">Penicillium diatomitis</name>
    <dbReference type="NCBI Taxonomy" id="2819901"/>
    <lineage>
        <taxon>Eukaryota</taxon>
        <taxon>Fungi</taxon>
        <taxon>Dikarya</taxon>
        <taxon>Ascomycota</taxon>
        <taxon>Pezizomycotina</taxon>
        <taxon>Eurotiomycetes</taxon>
        <taxon>Eurotiomycetidae</taxon>
        <taxon>Eurotiales</taxon>
        <taxon>Aspergillaceae</taxon>
        <taxon>Penicillium</taxon>
    </lineage>
</organism>
<comment type="caution">
    <text evidence="1">The sequence shown here is derived from an EMBL/GenBank/DDBJ whole genome shotgun (WGS) entry which is preliminary data.</text>
</comment>
<protein>
    <submittedName>
        <fullName evidence="1">Uncharacterized protein</fullName>
    </submittedName>
</protein>
<dbReference type="RefSeq" id="XP_056791275.1">
    <property type="nucleotide sequence ID" value="XM_056933734.1"/>
</dbReference>
<gene>
    <name evidence="1" type="ORF">N7539_004132</name>
</gene>
<dbReference type="Proteomes" id="UP001148312">
    <property type="component" value="Unassembled WGS sequence"/>
</dbReference>
<reference evidence="1" key="1">
    <citation type="submission" date="2022-12" db="EMBL/GenBank/DDBJ databases">
        <authorList>
            <person name="Petersen C."/>
        </authorList>
    </citation>
    <scope>NUCLEOTIDE SEQUENCE</scope>
    <source>
        <strain evidence="1">IBT 30728</strain>
    </source>
</reference>
<dbReference type="AlphaFoldDB" id="A0A9W9XDE6"/>
<evidence type="ECO:0000313" key="1">
    <source>
        <dbReference type="EMBL" id="KAJ5489242.1"/>
    </source>
</evidence>
<evidence type="ECO:0000313" key="2">
    <source>
        <dbReference type="Proteomes" id="UP001148312"/>
    </source>
</evidence>
<dbReference type="GeneID" id="81623983"/>